<evidence type="ECO:0000256" key="2">
    <source>
        <dbReference type="ARBA" id="ARBA00022448"/>
    </source>
</evidence>
<keyword evidence="2" id="KW-0813">Transport</keyword>
<reference evidence="10" key="2">
    <citation type="journal article" date="2017" name="Plant Physiol. Biochem.">
        <title>Differential oxidative and antioxidative response of duckweed Lemna minor toward plant growth promoting/inhibiting bacteria.</title>
        <authorList>
            <person name="Ishizawa H."/>
            <person name="Kuroda M."/>
            <person name="Morikawa M."/>
            <person name="Ike M."/>
        </authorList>
    </citation>
    <scope>NUCLEOTIDE SEQUENCE [LARGE SCALE GENOMIC DNA]</scope>
    <source>
        <strain evidence="10">M6</strain>
    </source>
</reference>
<dbReference type="EMBL" id="AP018827">
    <property type="protein sequence ID" value="BBF80544.1"/>
    <property type="molecule type" value="Genomic_DNA"/>
</dbReference>
<evidence type="ECO:0000256" key="5">
    <source>
        <dbReference type="ARBA" id="ARBA00023136"/>
    </source>
</evidence>
<organism evidence="9 10">
    <name type="scientific">Asticcacaulis excentricus</name>
    <dbReference type="NCBI Taxonomy" id="78587"/>
    <lineage>
        <taxon>Bacteria</taxon>
        <taxon>Pseudomonadati</taxon>
        <taxon>Pseudomonadota</taxon>
        <taxon>Alphaproteobacteria</taxon>
        <taxon>Caulobacterales</taxon>
        <taxon>Caulobacteraceae</taxon>
        <taxon>Asticcacaulis</taxon>
    </lineage>
</organism>
<comment type="subcellular location">
    <subcellularLocation>
        <location evidence="1">Membrane</location>
        <topology evidence="1">Multi-pass membrane protein</topology>
    </subcellularLocation>
</comment>
<evidence type="ECO:0000256" key="7">
    <source>
        <dbReference type="SAM" id="Phobius"/>
    </source>
</evidence>
<dbReference type="GO" id="GO:0016020">
    <property type="term" value="C:membrane"/>
    <property type="evidence" value="ECO:0007669"/>
    <property type="project" value="UniProtKB-SubCell"/>
</dbReference>
<feature type="transmembrane region" description="Helical" evidence="7">
    <location>
        <begin position="49"/>
        <end position="69"/>
    </location>
</feature>
<feature type="transmembrane region" description="Helical" evidence="7">
    <location>
        <begin position="138"/>
        <end position="161"/>
    </location>
</feature>
<feature type="transmembrane region" description="Helical" evidence="7">
    <location>
        <begin position="12"/>
        <end position="37"/>
    </location>
</feature>
<sequence length="424" mass="45718">MGGVKAHLKPGVMFIFITVCLDMMALGLAIPVLPRLIETFVGSVTAASWWSGVFNSLWGFTQFVCSPILGSLSDRFGRRPIILMSNLGLALDYLIMALSGNLMWLLIGRLLNGVTSASITTAYAYISDISEPDERAQMYGYIGAAFGVGFVMGPALGGMLGHIDLRLPFWVAGGLSLLNALYGALVLPESLDKDHRKPFSLKNANPIGSILFLWQAKSVMRLALISMVSNFAHHVIPATFVLYASYRLGWGGREVGLAMAYYAVWAVIVQGGLTGMVVKRIGEKATLVIGLLCGVVGFMSYGYNTDWRVFLITIPIMSCWGMTNAALQSLMTTRVGAGDQGLLQGAVNSLMSLSGIIAPFVFGYILSVMTRPGVEKLWSGAAFFSAAVVLLVAFLMALGVRDRSKDEPVPTTAKPVQHDHEPLF</sequence>
<feature type="transmembrane region" description="Helical" evidence="7">
    <location>
        <begin position="377"/>
        <end position="398"/>
    </location>
</feature>
<dbReference type="CDD" id="cd17388">
    <property type="entry name" value="MFS_TetA"/>
    <property type="match status" value="1"/>
</dbReference>
<dbReference type="PANTHER" id="PTHR23504:SF15">
    <property type="entry name" value="MAJOR FACILITATOR SUPERFAMILY (MFS) PROFILE DOMAIN-CONTAINING PROTEIN"/>
    <property type="match status" value="1"/>
</dbReference>
<feature type="transmembrane region" description="Helical" evidence="7">
    <location>
        <begin position="167"/>
        <end position="187"/>
    </location>
</feature>
<keyword evidence="4 7" id="KW-1133">Transmembrane helix</keyword>
<evidence type="ECO:0000256" key="4">
    <source>
        <dbReference type="ARBA" id="ARBA00022989"/>
    </source>
</evidence>
<dbReference type="PROSITE" id="PS50850">
    <property type="entry name" value="MFS"/>
    <property type="match status" value="1"/>
</dbReference>
<dbReference type="InterPro" id="IPR036259">
    <property type="entry name" value="MFS_trans_sf"/>
</dbReference>
<dbReference type="Pfam" id="PF07690">
    <property type="entry name" value="MFS_1"/>
    <property type="match status" value="1"/>
</dbReference>
<dbReference type="OrthoDB" id="9764259at2"/>
<dbReference type="Proteomes" id="UP000278756">
    <property type="component" value="Chromosome 1"/>
</dbReference>
<keyword evidence="3 7" id="KW-0812">Transmembrane</keyword>
<evidence type="ECO:0000256" key="1">
    <source>
        <dbReference type="ARBA" id="ARBA00004141"/>
    </source>
</evidence>
<evidence type="ECO:0000313" key="9">
    <source>
        <dbReference type="EMBL" id="BBF80544.1"/>
    </source>
</evidence>
<evidence type="ECO:0000313" key="10">
    <source>
        <dbReference type="Proteomes" id="UP000278756"/>
    </source>
</evidence>
<accession>A0A3G9G6A6</accession>
<feature type="region of interest" description="Disordered" evidence="6">
    <location>
        <begin position="405"/>
        <end position="424"/>
    </location>
</feature>
<dbReference type="InterPro" id="IPR020846">
    <property type="entry name" value="MFS_dom"/>
</dbReference>
<feature type="transmembrane region" description="Helical" evidence="7">
    <location>
        <begin position="222"/>
        <end position="246"/>
    </location>
</feature>
<feature type="transmembrane region" description="Helical" evidence="7">
    <location>
        <begin position="285"/>
        <end position="303"/>
    </location>
</feature>
<dbReference type="Gene3D" id="1.20.1250.20">
    <property type="entry name" value="MFS general substrate transporter like domains"/>
    <property type="match status" value="1"/>
</dbReference>
<evidence type="ECO:0000256" key="3">
    <source>
        <dbReference type="ARBA" id="ARBA00022692"/>
    </source>
</evidence>
<evidence type="ECO:0000256" key="6">
    <source>
        <dbReference type="SAM" id="MobiDB-lite"/>
    </source>
</evidence>
<feature type="transmembrane region" description="Helical" evidence="7">
    <location>
        <begin position="258"/>
        <end position="278"/>
    </location>
</feature>
<keyword evidence="5 7" id="KW-0472">Membrane</keyword>
<evidence type="ECO:0000259" key="8">
    <source>
        <dbReference type="PROSITE" id="PS50850"/>
    </source>
</evidence>
<proteinExistence type="predicted"/>
<protein>
    <submittedName>
        <fullName evidence="9">Putative tetracycline-efflux transporter</fullName>
    </submittedName>
</protein>
<dbReference type="InterPro" id="IPR011701">
    <property type="entry name" value="MFS"/>
</dbReference>
<feature type="transmembrane region" description="Helical" evidence="7">
    <location>
        <begin position="342"/>
        <end position="365"/>
    </location>
</feature>
<gene>
    <name evidence="9" type="ORF">EM6_1128</name>
</gene>
<dbReference type="AlphaFoldDB" id="A0A3G9G6A6"/>
<dbReference type="RefSeq" id="WP_126420961.1">
    <property type="nucleotide sequence ID" value="NZ_AP018827.1"/>
</dbReference>
<dbReference type="PRINTS" id="PR01035">
    <property type="entry name" value="TCRTETA"/>
</dbReference>
<dbReference type="InterPro" id="IPR001958">
    <property type="entry name" value="Tet-R_TetA/multi-R_MdtG-like"/>
</dbReference>
<feature type="transmembrane region" description="Helical" evidence="7">
    <location>
        <begin position="81"/>
        <end position="100"/>
    </location>
</feature>
<dbReference type="PANTHER" id="PTHR23504">
    <property type="entry name" value="MAJOR FACILITATOR SUPERFAMILY DOMAIN-CONTAINING PROTEIN 10"/>
    <property type="match status" value="1"/>
</dbReference>
<feature type="domain" description="Major facilitator superfamily (MFS) profile" evidence="8">
    <location>
        <begin position="11"/>
        <end position="405"/>
    </location>
</feature>
<name>A0A3G9G6A6_9CAUL</name>
<feature type="transmembrane region" description="Helical" evidence="7">
    <location>
        <begin position="309"/>
        <end position="330"/>
    </location>
</feature>
<reference evidence="10" key="1">
    <citation type="journal article" date="2017" name="Biotechnol. Biofuels">
        <title>Evaluation of environmental bacterial communities as a factor affecting the growth of duckweed Lemna minor.</title>
        <authorList>
            <person name="Ishizawa H."/>
            <person name="Kuroda M."/>
            <person name="Morikawa M."/>
            <person name="Ike M."/>
        </authorList>
    </citation>
    <scope>NUCLEOTIDE SEQUENCE [LARGE SCALE GENOMIC DNA]</scope>
    <source>
        <strain evidence="10">M6</strain>
    </source>
</reference>
<dbReference type="GO" id="GO:0022857">
    <property type="term" value="F:transmembrane transporter activity"/>
    <property type="evidence" value="ECO:0007669"/>
    <property type="project" value="InterPro"/>
</dbReference>
<dbReference type="SUPFAM" id="SSF103473">
    <property type="entry name" value="MFS general substrate transporter"/>
    <property type="match status" value="1"/>
</dbReference>